<dbReference type="Pfam" id="PF01717">
    <property type="entry name" value="Meth_synt_2"/>
    <property type="match status" value="1"/>
</dbReference>
<sequence>MTFSTSLQRTVAPFRADQVGSLLRTDTIKQARLQYTSGELHAEQLREIENEEIRRIVAKQEEIGLLSITDGEFRRAWWHFDFLERLDGVEGYDTEGGIQFHNTTTKAHGVKVTGKIDFTTHSHVDDYAFLHSIVSQGRTAKMTIPSPNMLLFRGQIETDLYEDRDVLLHDLAQAYQKAIRAFYDAGCRYLQLDDTSWAAFFSEEAKTKLRNDGKDPDQMLADAAKLINESIANRPADMMITMHICRGNFRSTWAASGGYDGAAETILDGLDLDGLFMEYDDERSGSFDALRFVKRPNLQIVLGLVTSKYGELEHPDEIKRRIDDASKFVNLDQLCLSPQCGFASTEEGNLLTEEQQWDKLRHVIQISQEVWK</sequence>
<name>A0A1E3L7N9_9BACL</name>
<dbReference type="AlphaFoldDB" id="A0A1E3L7N9"/>
<dbReference type="Proteomes" id="UP000094578">
    <property type="component" value="Unassembled WGS sequence"/>
</dbReference>
<accession>A0A1E3L7N9</accession>
<reference evidence="2 3" key="1">
    <citation type="submission" date="2016-08" db="EMBL/GenBank/DDBJ databases">
        <title>Genome sequencing of Paenibacillus sp. TI45-13ar, isolated from Korean traditional nuruk.</title>
        <authorList>
            <person name="Kim S.-J."/>
        </authorList>
    </citation>
    <scope>NUCLEOTIDE SEQUENCE [LARGE SCALE GENOMIC DNA]</scope>
    <source>
        <strain evidence="2 3">TI45-13ar</strain>
    </source>
</reference>
<dbReference type="GO" id="GO:0032259">
    <property type="term" value="P:methylation"/>
    <property type="evidence" value="ECO:0007669"/>
    <property type="project" value="UniProtKB-KW"/>
</dbReference>
<gene>
    <name evidence="2" type="ORF">PTI45_01147</name>
</gene>
<evidence type="ECO:0000313" key="2">
    <source>
        <dbReference type="EMBL" id="ODP29664.1"/>
    </source>
</evidence>
<dbReference type="SUPFAM" id="SSF51726">
    <property type="entry name" value="UROD/MetE-like"/>
    <property type="match status" value="1"/>
</dbReference>
<organism evidence="2 3">
    <name type="scientific">Paenibacillus nuruki</name>
    <dbReference type="NCBI Taxonomy" id="1886670"/>
    <lineage>
        <taxon>Bacteria</taxon>
        <taxon>Bacillati</taxon>
        <taxon>Bacillota</taxon>
        <taxon>Bacilli</taxon>
        <taxon>Bacillales</taxon>
        <taxon>Paenibacillaceae</taxon>
        <taxon>Paenibacillus</taxon>
    </lineage>
</organism>
<dbReference type="InterPro" id="IPR002629">
    <property type="entry name" value="Met_Synth_C/arc"/>
</dbReference>
<proteinExistence type="predicted"/>
<comment type="caution">
    <text evidence="2">The sequence shown here is derived from an EMBL/GenBank/DDBJ whole genome shotgun (WGS) entry which is preliminary data.</text>
</comment>
<feature type="domain" description="Cobalamin-independent methionine synthase MetE C-terminal/archaeal" evidence="1">
    <location>
        <begin position="18"/>
        <end position="346"/>
    </location>
</feature>
<keyword evidence="2" id="KW-0489">Methyltransferase</keyword>
<dbReference type="STRING" id="1886670.PTI45_01147"/>
<dbReference type="CDD" id="cd03311">
    <property type="entry name" value="CIMS_C_terminal_like"/>
    <property type="match status" value="1"/>
</dbReference>
<dbReference type="EC" id="2.1.1.14" evidence="2"/>
<dbReference type="NCBIfam" id="NF005085">
    <property type="entry name" value="PRK06520.1"/>
    <property type="match status" value="1"/>
</dbReference>
<dbReference type="GO" id="GO:0003871">
    <property type="term" value="F:5-methyltetrahydropteroyltriglutamate-homocysteine S-methyltransferase activity"/>
    <property type="evidence" value="ECO:0007669"/>
    <property type="project" value="UniProtKB-EC"/>
</dbReference>
<dbReference type="EMBL" id="MDER01000030">
    <property type="protein sequence ID" value="ODP29664.1"/>
    <property type="molecule type" value="Genomic_DNA"/>
</dbReference>
<dbReference type="PANTHER" id="PTHR43844:SF1">
    <property type="entry name" value="METHIONINE SYNTHASE"/>
    <property type="match status" value="1"/>
</dbReference>
<evidence type="ECO:0000259" key="1">
    <source>
        <dbReference type="Pfam" id="PF01717"/>
    </source>
</evidence>
<dbReference type="PATRIC" id="fig|1886670.3.peg.1170"/>
<evidence type="ECO:0000313" key="3">
    <source>
        <dbReference type="Proteomes" id="UP000094578"/>
    </source>
</evidence>
<dbReference type="GO" id="GO:0008270">
    <property type="term" value="F:zinc ion binding"/>
    <property type="evidence" value="ECO:0007669"/>
    <property type="project" value="InterPro"/>
</dbReference>
<dbReference type="Gene3D" id="3.20.20.210">
    <property type="match status" value="1"/>
</dbReference>
<dbReference type="PANTHER" id="PTHR43844">
    <property type="entry name" value="METHIONINE SYNTHASE"/>
    <property type="match status" value="1"/>
</dbReference>
<keyword evidence="2" id="KW-0808">Transferase</keyword>
<keyword evidence="3" id="KW-1185">Reference proteome</keyword>
<dbReference type="InterPro" id="IPR038071">
    <property type="entry name" value="UROD/MetE-like_sf"/>
</dbReference>
<protein>
    <submittedName>
        <fullName evidence="2">5-methyltetrahydropteroyltriglutamate--homocysteine S-methyltransferase</fullName>
        <ecNumber evidence="2">2.1.1.14</ecNumber>
    </submittedName>
</protein>
<dbReference type="RefSeq" id="WP_069326580.1">
    <property type="nucleotide sequence ID" value="NZ_MDER01000030.1"/>
</dbReference>
<dbReference type="GO" id="GO:0009086">
    <property type="term" value="P:methionine biosynthetic process"/>
    <property type="evidence" value="ECO:0007669"/>
    <property type="project" value="InterPro"/>
</dbReference>